<feature type="transmembrane region" description="Helical" evidence="8">
    <location>
        <begin position="245"/>
        <end position="267"/>
    </location>
</feature>
<evidence type="ECO:0000256" key="1">
    <source>
        <dbReference type="ARBA" id="ARBA00004370"/>
    </source>
</evidence>
<evidence type="ECO:0000256" key="6">
    <source>
        <dbReference type="ARBA" id="ARBA00023136"/>
    </source>
</evidence>
<dbReference type="GO" id="GO:0016020">
    <property type="term" value="C:membrane"/>
    <property type="evidence" value="ECO:0007669"/>
    <property type="project" value="UniProtKB-SubCell"/>
</dbReference>
<feature type="transmembrane region" description="Helical" evidence="8">
    <location>
        <begin position="160"/>
        <end position="184"/>
    </location>
</feature>
<dbReference type="OrthoDB" id="655540at2759"/>
<keyword evidence="6 8" id="KW-0472">Membrane</keyword>
<proteinExistence type="predicted"/>
<dbReference type="EMBL" id="SIDB01000007">
    <property type="protein sequence ID" value="KAI3430592.1"/>
    <property type="molecule type" value="Genomic_DNA"/>
</dbReference>
<feature type="transmembrane region" description="Helical" evidence="8">
    <location>
        <begin position="558"/>
        <end position="583"/>
    </location>
</feature>
<feature type="transmembrane region" description="Helical" evidence="8">
    <location>
        <begin position="204"/>
        <end position="225"/>
    </location>
</feature>
<keyword evidence="11" id="KW-1185">Reference proteome</keyword>
<comment type="subcellular location">
    <subcellularLocation>
        <location evidence="1">Membrane</location>
    </subcellularLocation>
</comment>
<dbReference type="InterPro" id="IPR013057">
    <property type="entry name" value="AA_transpt_TM"/>
</dbReference>
<evidence type="ECO:0000313" key="11">
    <source>
        <dbReference type="Proteomes" id="UP001055712"/>
    </source>
</evidence>
<keyword evidence="2" id="KW-0813">Transport</keyword>
<gene>
    <name evidence="10" type="ORF">D9Q98_005185</name>
</gene>
<reference evidence="10" key="2">
    <citation type="submission" date="2020-11" db="EMBL/GenBank/DDBJ databases">
        <authorList>
            <person name="Cecchin M."/>
            <person name="Marcolungo L."/>
            <person name="Rossato M."/>
            <person name="Girolomoni L."/>
            <person name="Cosentino E."/>
            <person name="Cuine S."/>
            <person name="Li-Beisson Y."/>
            <person name="Delledonne M."/>
            <person name="Ballottari M."/>
        </authorList>
    </citation>
    <scope>NUCLEOTIDE SEQUENCE</scope>
    <source>
        <strain evidence="10">211/11P</strain>
        <tissue evidence="10">Whole cell</tissue>
    </source>
</reference>
<feature type="transmembrane region" description="Helical" evidence="8">
    <location>
        <begin position="20"/>
        <end position="39"/>
    </location>
</feature>
<feature type="compositionally biased region" description="Basic and acidic residues" evidence="7">
    <location>
        <begin position="336"/>
        <end position="345"/>
    </location>
</feature>
<protein>
    <recommendedName>
        <fullName evidence="9">Amino acid transporter transmembrane domain-containing protein</fullName>
    </recommendedName>
</protein>
<feature type="region of interest" description="Disordered" evidence="7">
    <location>
        <begin position="431"/>
        <end position="450"/>
    </location>
</feature>
<feature type="transmembrane region" description="Helical" evidence="8">
    <location>
        <begin position="45"/>
        <end position="74"/>
    </location>
</feature>
<evidence type="ECO:0000256" key="2">
    <source>
        <dbReference type="ARBA" id="ARBA00022448"/>
    </source>
</evidence>
<keyword evidence="5 8" id="KW-1133">Transmembrane helix</keyword>
<feature type="compositionally biased region" description="Polar residues" evidence="7">
    <location>
        <begin position="384"/>
        <end position="395"/>
    </location>
</feature>
<dbReference type="PANTHER" id="PTHR48017">
    <property type="entry name" value="OS05G0424000 PROTEIN-RELATED"/>
    <property type="match status" value="1"/>
</dbReference>
<feature type="region of interest" description="Disordered" evidence="7">
    <location>
        <begin position="328"/>
        <end position="395"/>
    </location>
</feature>
<evidence type="ECO:0000256" key="8">
    <source>
        <dbReference type="SAM" id="Phobius"/>
    </source>
</evidence>
<dbReference type="GO" id="GO:0006865">
    <property type="term" value="P:amino acid transport"/>
    <property type="evidence" value="ECO:0007669"/>
    <property type="project" value="UniProtKB-KW"/>
</dbReference>
<name>A0A9D4TNT9_CHLVU</name>
<comment type="caution">
    <text evidence="10">The sequence shown here is derived from an EMBL/GenBank/DDBJ whole genome shotgun (WGS) entry which is preliminary data.</text>
</comment>
<keyword evidence="4" id="KW-0029">Amino-acid transport</keyword>
<evidence type="ECO:0000259" key="9">
    <source>
        <dbReference type="Pfam" id="PF01490"/>
    </source>
</evidence>
<sequence length="593" mass="63107">MGAGQEAQDAVVPNAKTGNLFTAVAHIFCAVVGAGVLGLPNSLAWLGWVAGPLCLILFFAVSLWSSILLSRLYCVDGIEFARYHHAVEHILGHKASIAIAIFQLLNLVLSDIAYSITGAVAMQTVANLIGSSFNKEWQLVLIMGAIELVLSQVPSLEEIWWVSALGTASSLGYVFITLILGLVYSGNHGGSVGGRPGSSPANKAFGMLNALGNIAFAFGFAQVLLEIQDTLKQPPRASATMGKAVHVAVTSAFGFYISSAVACYSALGDDVPGEVLQGFPQAPNWILVLANILIVIHMVTAWQVWAQPTFETIESNLKAHWIKKEHKKAGAAPEPLAHDDGKKASPFDVASSAASATRPHEHHTVQHLPPLNEAPDLEGRGTGALSSRNASSLTNRLSNRMSTRSNGHLVVCNSAPLPDLLPLKGWKQRNKASNTSLTSMDHGKDSSTGAAPNLNRLSIVSVISRAGSALGSQAMYHLDTGAANEHVPLNDQGYFLPFWQRLVIRSAYVLLCTIIAVCVPFFNAIVGLVGAITFWPLSVAFPFAMYAKVYKTGGSTLLLMKVVALLMLLVAVAATIASCQNIIVSWSTYTFFA</sequence>
<dbReference type="Proteomes" id="UP001055712">
    <property type="component" value="Unassembled WGS sequence"/>
</dbReference>
<evidence type="ECO:0000256" key="4">
    <source>
        <dbReference type="ARBA" id="ARBA00022970"/>
    </source>
</evidence>
<reference evidence="10" key="1">
    <citation type="journal article" date="2019" name="Plant J.">
        <title>Chlorella vulgaris genome assembly and annotation reveals the molecular basis for metabolic acclimation to high light conditions.</title>
        <authorList>
            <person name="Cecchin M."/>
            <person name="Marcolungo L."/>
            <person name="Rossato M."/>
            <person name="Girolomoni L."/>
            <person name="Cosentino E."/>
            <person name="Cuine S."/>
            <person name="Li-Beisson Y."/>
            <person name="Delledonne M."/>
            <person name="Ballottari M."/>
        </authorList>
    </citation>
    <scope>NUCLEOTIDE SEQUENCE</scope>
    <source>
        <strain evidence="10">211/11P</strain>
    </source>
</reference>
<keyword evidence="3 8" id="KW-0812">Transmembrane</keyword>
<evidence type="ECO:0000256" key="3">
    <source>
        <dbReference type="ARBA" id="ARBA00022692"/>
    </source>
</evidence>
<dbReference type="AlphaFoldDB" id="A0A9D4TNT9"/>
<feature type="transmembrane region" description="Helical" evidence="8">
    <location>
        <begin position="95"/>
        <end position="117"/>
    </location>
</feature>
<evidence type="ECO:0000256" key="5">
    <source>
        <dbReference type="ARBA" id="ARBA00022989"/>
    </source>
</evidence>
<organism evidence="10 11">
    <name type="scientific">Chlorella vulgaris</name>
    <name type="common">Green alga</name>
    <dbReference type="NCBI Taxonomy" id="3077"/>
    <lineage>
        <taxon>Eukaryota</taxon>
        <taxon>Viridiplantae</taxon>
        <taxon>Chlorophyta</taxon>
        <taxon>core chlorophytes</taxon>
        <taxon>Trebouxiophyceae</taxon>
        <taxon>Chlorellales</taxon>
        <taxon>Chlorellaceae</taxon>
        <taxon>Chlorella clade</taxon>
        <taxon>Chlorella</taxon>
    </lineage>
</organism>
<feature type="transmembrane region" description="Helical" evidence="8">
    <location>
        <begin position="528"/>
        <end position="546"/>
    </location>
</feature>
<feature type="domain" description="Amino acid transporter transmembrane" evidence="9">
    <location>
        <begin position="17"/>
        <end position="579"/>
    </location>
</feature>
<evidence type="ECO:0000256" key="7">
    <source>
        <dbReference type="SAM" id="MobiDB-lite"/>
    </source>
</evidence>
<dbReference type="Pfam" id="PF01490">
    <property type="entry name" value="Aa_trans"/>
    <property type="match status" value="1"/>
</dbReference>
<evidence type="ECO:0000313" key="10">
    <source>
        <dbReference type="EMBL" id="KAI3430592.1"/>
    </source>
</evidence>
<feature type="transmembrane region" description="Helical" evidence="8">
    <location>
        <begin position="502"/>
        <end position="522"/>
    </location>
</feature>
<feature type="transmembrane region" description="Helical" evidence="8">
    <location>
        <begin position="287"/>
        <end position="305"/>
    </location>
</feature>
<accession>A0A9D4TNT9</accession>